<name>A0A7X4KNN9_9BURK</name>
<dbReference type="Proteomes" id="UP000450676">
    <property type="component" value="Unassembled WGS sequence"/>
</dbReference>
<keyword evidence="1" id="KW-1133">Transmembrane helix</keyword>
<keyword evidence="1" id="KW-0472">Membrane</keyword>
<gene>
    <name evidence="2" type="ORF">GTP77_19175</name>
</gene>
<feature type="transmembrane region" description="Helical" evidence="1">
    <location>
        <begin position="6"/>
        <end position="30"/>
    </location>
</feature>
<keyword evidence="1" id="KW-0812">Transmembrane</keyword>
<reference evidence="2 3" key="1">
    <citation type="submission" date="2019-12" db="EMBL/GenBank/DDBJ databases">
        <title>Novel species isolated from a subtropical stream in China.</title>
        <authorList>
            <person name="Lu H."/>
        </authorList>
    </citation>
    <scope>NUCLEOTIDE SEQUENCE [LARGE SCALE GENOMIC DNA]</scope>
    <source>
        <strain evidence="2 3">FT127W</strain>
    </source>
</reference>
<evidence type="ECO:0000313" key="3">
    <source>
        <dbReference type="Proteomes" id="UP000450676"/>
    </source>
</evidence>
<organism evidence="2 3">
    <name type="scientific">Pseudoduganella aquatica</name>
    <dbReference type="NCBI Taxonomy" id="2660641"/>
    <lineage>
        <taxon>Bacteria</taxon>
        <taxon>Pseudomonadati</taxon>
        <taxon>Pseudomonadota</taxon>
        <taxon>Betaproteobacteria</taxon>
        <taxon>Burkholderiales</taxon>
        <taxon>Oxalobacteraceae</taxon>
        <taxon>Telluria group</taxon>
        <taxon>Pseudoduganella</taxon>
    </lineage>
</organism>
<keyword evidence="3" id="KW-1185">Reference proteome</keyword>
<feature type="transmembrane region" description="Helical" evidence="1">
    <location>
        <begin position="82"/>
        <end position="102"/>
    </location>
</feature>
<dbReference type="RefSeq" id="WP_161073749.1">
    <property type="nucleotide sequence ID" value="NZ_WWCU01000023.1"/>
</dbReference>
<comment type="caution">
    <text evidence="2">The sequence shown here is derived from an EMBL/GenBank/DDBJ whole genome shotgun (WGS) entry which is preliminary data.</text>
</comment>
<accession>A0A7X4KNN9</accession>
<feature type="transmembrane region" description="Helical" evidence="1">
    <location>
        <begin position="51"/>
        <end position="70"/>
    </location>
</feature>
<protein>
    <submittedName>
        <fullName evidence="2">Uncharacterized protein</fullName>
    </submittedName>
</protein>
<evidence type="ECO:0000256" key="1">
    <source>
        <dbReference type="SAM" id="Phobius"/>
    </source>
</evidence>
<sequence>MELINFLGWFMLNVCAPLLAPIILLTLLGAGRQHRGQVKLLIKWAIRDGQLYWPVIAMCAAACYEAASVFANKADARSPVLAWFAIGWHVLLIVASSVLVTVSTTDATLARPEQHENTLSPVVLISIAVSVITAVSYSLTHYLAG</sequence>
<dbReference type="EMBL" id="WWCU01000023">
    <property type="protein sequence ID" value="MYN09448.1"/>
    <property type="molecule type" value="Genomic_DNA"/>
</dbReference>
<feature type="transmembrane region" description="Helical" evidence="1">
    <location>
        <begin position="122"/>
        <end position="144"/>
    </location>
</feature>
<proteinExistence type="predicted"/>
<dbReference type="AlphaFoldDB" id="A0A7X4KNN9"/>
<evidence type="ECO:0000313" key="2">
    <source>
        <dbReference type="EMBL" id="MYN09448.1"/>
    </source>
</evidence>